<accession>A0A433QGY5</accession>
<comment type="caution">
    <text evidence="1">The sequence shown here is derived from an EMBL/GenBank/DDBJ whole genome shotgun (WGS) entry which is preliminary data.</text>
</comment>
<reference evidence="1 2" key="1">
    <citation type="journal article" date="2018" name="New Phytol.">
        <title>Phylogenomics of Endogonaceae and evolution of mycorrhizas within Mucoromycota.</title>
        <authorList>
            <person name="Chang Y."/>
            <person name="Desiro A."/>
            <person name="Na H."/>
            <person name="Sandor L."/>
            <person name="Lipzen A."/>
            <person name="Clum A."/>
            <person name="Barry K."/>
            <person name="Grigoriev I.V."/>
            <person name="Martin F.M."/>
            <person name="Stajich J.E."/>
            <person name="Smith M.E."/>
            <person name="Bonito G."/>
            <person name="Spatafora J.W."/>
        </authorList>
    </citation>
    <scope>NUCLEOTIDE SEQUENCE [LARGE SCALE GENOMIC DNA]</scope>
    <source>
        <strain evidence="1 2">AD002</strain>
    </source>
</reference>
<dbReference type="Proteomes" id="UP000274822">
    <property type="component" value="Unassembled WGS sequence"/>
</dbReference>
<dbReference type="AlphaFoldDB" id="A0A433QGY5"/>
<dbReference type="EMBL" id="RBNJ01005750">
    <property type="protein sequence ID" value="RUS29029.1"/>
    <property type="molecule type" value="Genomic_DNA"/>
</dbReference>
<organism evidence="1 2">
    <name type="scientific">Jimgerdemannia flammicorona</name>
    <dbReference type="NCBI Taxonomy" id="994334"/>
    <lineage>
        <taxon>Eukaryota</taxon>
        <taxon>Fungi</taxon>
        <taxon>Fungi incertae sedis</taxon>
        <taxon>Mucoromycota</taxon>
        <taxon>Mucoromycotina</taxon>
        <taxon>Endogonomycetes</taxon>
        <taxon>Endogonales</taxon>
        <taxon>Endogonaceae</taxon>
        <taxon>Jimgerdemannia</taxon>
    </lineage>
</organism>
<protein>
    <submittedName>
        <fullName evidence="1">Uncharacterized protein</fullName>
    </submittedName>
</protein>
<evidence type="ECO:0000313" key="1">
    <source>
        <dbReference type="EMBL" id="RUS29029.1"/>
    </source>
</evidence>
<keyword evidence="2" id="KW-1185">Reference proteome</keyword>
<proteinExistence type="predicted"/>
<gene>
    <name evidence="1" type="ORF">BC938DRAFT_481149</name>
</gene>
<name>A0A433QGY5_9FUNG</name>
<sequence>MPSAPPSISISMVTCCAICNWLRSICRLTASRNETGSAAPRKDGPRLVGVVDDRLGDGSERHHHHGVTDVAHGVVCVDPGANLDEESLDALLERPDIRAEAIVALKDLVDLLEGALRVFALGCHAVGPCARTWGVWARVAHDDDHVDLCTSVKGKGREARGELYVVIVKELVGELENHVGGVGDDVELFLGNLVSVVREESDRGVVGGGWRSL</sequence>
<evidence type="ECO:0000313" key="2">
    <source>
        <dbReference type="Proteomes" id="UP000274822"/>
    </source>
</evidence>